<feature type="transmembrane region" description="Helical" evidence="1">
    <location>
        <begin position="160"/>
        <end position="184"/>
    </location>
</feature>
<protein>
    <recommendedName>
        <fullName evidence="4">DUF3667 domain-containing protein</fullName>
    </recommendedName>
</protein>
<evidence type="ECO:0000313" key="2">
    <source>
        <dbReference type="EMBL" id="NJB72564.1"/>
    </source>
</evidence>
<evidence type="ECO:0000256" key="1">
    <source>
        <dbReference type="SAM" id="Phobius"/>
    </source>
</evidence>
<feature type="transmembrane region" description="Helical" evidence="1">
    <location>
        <begin position="219"/>
        <end position="246"/>
    </location>
</feature>
<feature type="transmembrane region" description="Helical" evidence="1">
    <location>
        <begin position="128"/>
        <end position="148"/>
    </location>
</feature>
<dbReference type="InterPro" id="IPR022134">
    <property type="entry name" value="DUF3667"/>
</dbReference>
<proteinExistence type="predicted"/>
<accession>A0A846R5A7</accession>
<reference evidence="2 3" key="1">
    <citation type="submission" date="2020-03" db="EMBL/GenBank/DDBJ databases">
        <title>Genomic Encyclopedia of Type Strains, Phase IV (KMG-IV): sequencing the most valuable type-strain genomes for metagenomic binning, comparative biology and taxonomic classification.</title>
        <authorList>
            <person name="Goeker M."/>
        </authorList>
    </citation>
    <scope>NUCLEOTIDE SEQUENCE [LARGE SCALE GENOMIC DNA]</scope>
    <source>
        <strain evidence="2 3">DSM 29762</strain>
    </source>
</reference>
<dbReference type="AlphaFoldDB" id="A0A846R5A7"/>
<sequence length="259" mass="29906">MECKNCNDNLRTDYSFCPSCGAKVIRNRLTVRNLWHDIFERYFNLDNTFINTFLHLFTKPEVVIDGYISGIRRKYLNPTSYLAIAITLSGFLVFLLTKNIDQIDMDVFNNGVNATQGSKKIMDFTMDYQALLFILYIPMMAIAGWLVFENKKYNFAERSVVFMYTLAHYSIFTFLPSVILISIIPGEYMSASLIVLAAMYLYCAYVIKRITKLKGLDYIARVILFFILFTVQYFALIFLIPIILILTGSISLKDFAPVK</sequence>
<keyword evidence="3" id="KW-1185">Reference proteome</keyword>
<evidence type="ECO:0008006" key="4">
    <source>
        <dbReference type="Google" id="ProtNLM"/>
    </source>
</evidence>
<comment type="caution">
    <text evidence="2">The sequence shown here is derived from an EMBL/GenBank/DDBJ whole genome shotgun (WGS) entry which is preliminary data.</text>
</comment>
<evidence type="ECO:0000313" key="3">
    <source>
        <dbReference type="Proteomes" id="UP000590442"/>
    </source>
</evidence>
<feature type="transmembrane region" description="Helical" evidence="1">
    <location>
        <begin position="79"/>
        <end position="97"/>
    </location>
</feature>
<dbReference type="Proteomes" id="UP000590442">
    <property type="component" value="Unassembled WGS sequence"/>
</dbReference>
<name>A0A846R5A7_9FLAO</name>
<dbReference type="RefSeq" id="WP_167965702.1">
    <property type="nucleotide sequence ID" value="NZ_JAATJJ010000002.1"/>
</dbReference>
<dbReference type="EMBL" id="JAATJJ010000002">
    <property type="protein sequence ID" value="NJB72564.1"/>
    <property type="molecule type" value="Genomic_DNA"/>
</dbReference>
<keyword evidence="1" id="KW-0472">Membrane</keyword>
<keyword evidence="1" id="KW-1133">Transmembrane helix</keyword>
<dbReference type="Pfam" id="PF12412">
    <property type="entry name" value="DUF3667"/>
    <property type="match status" value="1"/>
</dbReference>
<feature type="transmembrane region" description="Helical" evidence="1">
    <location>
        <begin position="190"/>
        <end position="207"/>
    </location>
</feature>
<gene>
    <name evidence="2" type="ORF">GGR42_003055</name>
</gene>
<keyword evidence="1" id="KW-0812">Transmembrane</keyword>
<organism evidence="2 3">
    <name type="scientific">Saonia flava</name>
    <dbReference type="NCBI Taxonomy" id="523696"/>
    <lineage>
        <taxon>Bacteria</taxon>
        <taxon>Pseudomonadati</taxon>
        <taxon>Bacteroidota</taxon>
        <taxon>Flavobacteriia</taxon>
        <taxon>Flavobacteriales</taxon>
        <taxon>Flavobacteriaceae</taxon>
        <taxon>Saonia</taxon>
    </lineage>
</organism>